<keyword evidence="2" id="KW-1185">Reference proteome</keyword>
<dbReference type="EMBL" id="VDMD01000008">
    <property type="protein sequence ID" value="TRM64031.1"/>
    <property type="molecule type" value="Genomic_DNA"/>
</dbReference>
<organism evidence="1 2">
    <name type="scientific">Schizophyllum amplum</name>
    <dbReference type="NCBI Taxonomy" id="97359"/>
    <lineage>
        <taxon>Eukaryota</taxon>
        <taxon>Fungi</taxon>
        <taxon>Dikarya</taxon>
        <taxon>Basidiomycota</taxon>
        <taxon>Agaricomycotina</taxon>
        <taxon>Agaricomycetes</taxon>
        <taxon>Agaricomycetidae</taxon>
        <taxon>Agaricales</taxon>
        <taxon>Schizophyllaceae</taxon>
        <taxon>Schizophyllum</taxon>
    </lineage>
</organism>
<reference evidence="1 2" key="1">
    <citation type="journal article" date="2019" name="New Phytol.">
        <title>Comparative genomics reveals unique wood-decay strategies and fruiting body development in the Schizophyllaceae.</title>
        <authorList>
            <person name="Almasi E."/>
            <person name="Sahu N."/>
            <person name="Krizsan K."/>
            <person name="Balint B."/>
            <person name="Kovacs G.M."/>
            <person name="Kiss B."/>
            <person name="Cseklye J."/>
            <person name="Drula E."/>
            <person name="Henrissat B."/>
            <person name="Nagy I."/>
            <person name="Chovatia M."/>
            <person name="Adam C."/>
            <person name="LaButti K."/>
            <person name="Lipzen A."/>
            <person name="Riley R."/>
            <person name="Grigoriev I.V."/>
            <person name="Nagy L.G."/>
        </authorList>
    </citation>
    <scope>NUCLEOTIDE SEQUENCE [LARGE SCALE GENOMIC DNA]</scope>
    <source>
        <strain evidence="1 2">NL-1724</strain>
    </source>
</reference>
<evidence type="ECO:0000313" key="1">
    <source>
        <dbReference type="EMBL" id="TRM64031.1"/>
    </source>
</evidence>
<dbReference type="STRING" id="97359.A0A550CGV0"/>
<accession>A0A550CGV0</accession>
<gene>
    <name evidence="1" type="ORF">BD626DRAFT_536705</name>
</gene>
<sequence>MRPLALAQVCYAWRTIALQTPRLWTNLRICVHGDLRAPVLNPAAIYEELKKTAQAPLHLTLSMRSDPVSFIEDDRLWVHDNGPEIWNILCAEADRWETIVLNDYPSEAFAMYVGLEFPALRRIGWRTKDIDNPLTEYEIPSPFFVNAPNLDFLHIEYQVPPIRLLPPPSWSLAKLRIISGDQGIEEDKPPIAPCIPFILACSATLRTCHVWSEMFGSFAEDKTPVPFPVLEELHLDWAAIHFCRLISAPNIQVVRLAKLALDDWSQPGDEFAAFE</sequence>
<comment type="caution">
    <text evidence="1">The sequence shown here is derived from an EMBL/GenBank/DDBJ whole genome shotgun (WGS) entry which is preliminary data.</text>
</comment>
<proteinExistence type="predicted"/>
<evidence type="ECO:0008006" key="3">
    <source>
        <dbReference type="Google" id="ProtNLM"/>
    </source>
</evidence>
<name>A0A550CGV0_9AGAR</name>
<dbReference type="AlphaFoldDB" id="A0A550CGV0"/>
<dbReference type="OrthoDB" id="3181259at2759"/>
<evidence type="ECO:0000313" key="2">
    <source>
        <dbReference type="Proteomes" id="UP000320762"/>
    </source>
</evidence>
<dbReference type="Proteomes" id="UP000320762">
    <property type="component" value="Unassembled WGS sequence"/>
</dbReference>
<protein>
    <recommendedName>
        <fullName evidence="3">F-box domain-containing protein</fullName>
    </recommendedName>
</protein>